<reference evidence="4 5" key="1">
    <citation type="submission" date="2024-06" db="EMBL/GenBank/DDBJ databases">
        <title>Genomic Encyclopedia of Type Strains, Phase V (KMG-V): Genome sequencing to study the core and pangenomes of soil and plant-associated prokaryotes.</title>
        <authorList>
            <person name="Whitman W."/>
        </authorList>
    </citation>
    <scope>NUCLEOTIDE SEQUENCE [LARGE SCALE GENOMIC DNA]</scope>
    <source>
        <strain evidence="4 5">USDA 160</strain>
    </source>
</reference>
<protein>
    <submittedName>
        <fullName evidence="4">ATPase/DNA-binding winged helix-turn-helix (WHTH) protein</fullName>
    </submittedName>
</protein>
<keyword evidence="1 2" id="KW-0238">DNA-binding</keyword>
<dbReference type="InterPro" id="IPR027417">
    <property type="entry name" value="P-loop_NTPase"/>
</dbReference>
<feature type="domain" description="OmpR/PhoB-type" evidence="3">
    <location>
        <begin position="30"/>
        <end position="128"/>
    </location>
</feature>
<name>A0ABV2SB34_BRAJP</name>
<feature type="DNA-binding region" description="OmpR/PhoB-type" evidence="2">
    <location>
        <begin position="30"/>
        <end position="128"/>
    </location>
</feature>
<gene>
    <name evidence="4" type="ORF">ABIF63_009710</name>
</gene>
<dbReference type="Pfam" id="PF00486">
    <property type="entry name" value="Trans_reg_C"/>
    <property type="match status" value="1"/>
</dbReference>
<dbReference type="InterPro" id="IPR001867">
    <property type="entry name" value="OmpR/PhoB-type_DNA-bd"/>
</dbReference>
<dbReference type="SUPFAM" id="SSF48452">
    <property type="entry name" value="TPR-like"/>
    <property type="match status" value="2"/>
</dbReference>
<dbReference type="InterPro" id="IPR011990">
    <property type="entry name" value="TPR-like_helical_dom_sf"/>
</dbReference>
<dbReference type="PANTHER" id="PTHR47691:SF3">
    <property type="entry name" value="HTH-TYPE TRANSCRIPTIONAL REGULATOR RV0890C-RELATED"/>
    <property type="match status" value="1"/>
</dbReference>
<dbReference type="InterPro" id="IPR049945">
    <property type="entry name" value="AAA_22"/>
</dbReference>
<dbReference type="CDD" id="cd00383">
    <property type="entry name" value="trans_reg_C"/>
    <property type="match status" value="1"/>
</dbReference>
<proteinExistence type="predicted"/>
<dbReference type="PANTHER" id="PTHR47691">
    <property type="entry name" value="REGULATOR-RELATED"/>
    <property type="match status" value="1"/>
</dbReference>
<dbReference type="Pfam" id="PF13401">
    <property type="entry name" value="AAA_22"/>
    <property type="match status" value="1"/>
</dbReference>
<dbReference type="Gene3D" id="3.40.50.300">
    <property type="entry name" value="P-loop containing nucleotide triphosphate hydrolases"/>
    <property type="match status" value="1"/>
</dbReference>
<evidence type="ECO:0000256" key="2">
    <source>
        <dbReference type="PROSITE-ProRule" id="PRU01091"/>
    </source>
</evidence>
<dbReference type="EMBL" id="JBEPTQ010000002">
    <property type="protein sequence ID" value="MET4725604.1"/>
    <property type="molecule type" value="Genomic_DNA"/>
</dbReference>
<dbReference type="InterPro" id="IPR016032">
    <property type="entry name" value="Sig_transdc_resp-reg_C-effctor"/>
</dbReference>
<dbReference type="InterPro" id="IPR036388">
    <property type="entry name" value="WH-like_DNA-bd_sf"/>
</dbReference>
<evidence type="ECO:0000313" key="5">
    <source>
        <dbReference type="Proteomes" id="UP001549291"/>
    </source>
</evidence>
<accession>A0ABV2SB34</accession>
<keyword evidence="5" id="KW-1185">Reference proteome</keyword>
<dbReference type="SUPFAM" id="SSF46894">
    <property type="entry name" value="C-terminal effector domain of the bipartite response regulators"/>
    <property type="match status" value="1"/>
</dbReference>
<dbReference type="SMART" id="SM00862">
    <property type="entry name" value="Trans_reg_C"/>
    <property type="match status" value="1"/>
</dbReference>
<evidence type="ECO:0000256" key="1">
    <source>
        <dbReference type="ARBA" id="ARBA00023125"/>
    </source>
</evidence>
<dbReference type="PRINTS" id="PR00364">
    <property type="entry name" value="DISEASERSIST"/>
</dbReference>
<organism evidence="4 5">
    <name type="scientific">Bradyrhizobium japonicum</name>
    <dbReference type="NCBI Taxonomy" id="375"/>
    <lineage>
        <taxon>Bacteria</taxon>
        <taxon>Pseudomonadati</taxon>
        <taxon>Pseudomonadota</taxon>
        <taxon>Alphaproteobacteria</taxon>
        <taxon>Hyphomicrobiales</taxon>
        <taxon>Nitrobacteraceae</taxon>
        <taxon>Bradyrhizobium</taxon>
    </lineage>
</organism>
<evidence type="ECO:0000259" key="3">
    <source>
        <dbReference type="PROSITE" id="PS51755"/>
    </source>
</evidence>
<comment type="caution">
    <text evidence="4">The sequence shown here is derived from an EMBL/GenBank/DDBJ whole genome shotgun (WGS) entry which is preliminary data.</text>
</comment>
<dbReference type="Pfam" id="PF25872">
    <property type="entry name" value="HTH_77"/>
    <property type="match status" value="1"/>
</dbReference>
<dbReference type="InterPro" id="IPR058852">
    <property type="entry name" value="HTH_77"/>
</dbReference>
<dbReference type="Proteomes" id="UP001549291">
    <property type="component" value="Unassembled WGS sequence"/>
</dbReference>
<dbReference type="Gene3D" id="1.10.10.10">
    <property type="entry name" value="Winged helix-like DNA-binding domain superfamily/Winged helix DNA-binding domain"/>
    <property type="match status" value="1"/>
</dbReference>
<sequence>MPALPDRPPLAMRFPNEQDFAMTEPAAPAASTLSFGPFTVTPRERLVMRDGVALPLGAKAFDTLIALMSRPNEVVSKWDLMALVWPGLTVEETNLRFHVAALRKSLGDGKDGARYITTLSGRGYCFVAPISRTDAAAEPHPAPRVNLPPVKLPNRLQRMVGRDDAVAAVSDRLIGSRFVTIVGPGGVGKTAVAVAIAHDLLETFSDAAHFVDLAALSDPDLVITSILLMLGLPAQTDDPLPALLAHLGDKRMLLILDNCEHVIAAAAPLAAEIFHAAPHVHILATSREALRVEGEQVYRLAPLAVPPDNPGLTAAAARTYPALQLFLERAMAGGAQIALDDANAAIVAGICRKLDGMALAIELAAGRVEAYGLEQTAALLDERLNLLWQGQRTAPPRQKTLQATLDWSYGLLSDTERLVLRRLAVFAGHFTIDAALEIVPDKRVDRSRLFDAIDSLVAKSMVAPRPVGAMMRYRLLDTTRAYLLEIEPDETALAARHATYYRRWLEQAGTTWATVPSADERAIHFSALHNVRAALDWCFGANGDASIGIALAAAAAPIFLAMSLLIECRRWSERALLAIDPPSRGSAEEMHIQAALGLTLMFTRGGSEAARAALSRSLAIAEARGDAPNQLQLLGRMHIFHERMGQFGAALGYAQQSLTVAETLGDAASIALARSLLGVSLHLAGEHRDALSMLEAAWHGPGTERISTVHGFDHRNRAGISLARELWLQGRPAAARQLARQTVTEAAQMDHPITLCIALIWAVSIDLWSGDLDGAEGNLDRFIAHAETRSMGPYLAVGRGVKGELAIRRGDAAGGVETIRACLRELHDAGYELLTTTFNIALVHGLLALGQIERSARLIDDAIGLVEQGGDHLYMPELLRMKGSVLLSLPQPAADEAENQFRRSLDLSRRTDAKAWELRAAIDLAKLIAGRGQRADAKRLLRSALGGFSEGSQTSDIGIASKLLATL</sequence>
<dbReference type="PROSITE" id="PS51755">
    <property type="entry name" value="OMPR_PHOB"/>
    <property type="match status" value="1"/>
</dbReference>
<dbReference type="Gene3D" id="1.25.40.10">
    <property type="entry name" value="Tetratricopeptide repeat domain"/>
    <property type="match status" value="2"/>
</dbReference>
<evidence type="ECO:0000313" key="4">
    <source>
        <dbReference type="EMBL" id="MET4725604.1"/>
    </source>
</evidence>
<dbReference type="SUPFAM" id="SSF52540">
    <property type="entry name" value="P-loop containing nucleoside triphosphate hydrolases"/>
    <property type="match status" value="1"/>
</dbReference>